<protein>
    <submittedName>
        <fullName evidence="2">Enamine deaminase RidA (YjgF/YER057c/UK114 family)</fullName>
    </submittedName>
</protein>
<dbReference type="CDD" id="cd06150">
    <property type="entry name" value="YjgF_YER057c_UK114_like_2"/>
    <property type="match status" value="1"/>
</dbReference>
<sequence length="118" mass="13044">MITRHRKHRIMHGVVEHNGVLYVGGHAATDISVGMKEQTEQTCAKLEDVLNECGSDKHHILSARIYLSDMSGKEAMNEAWLEWLDGDDLPSRATIGVADLGDPKRLIEIVLIAAKKDA</sequence>
<dbReference type="InterPro" id="IPR019897">
    <property type="entry name" value="RidA_CS"/>
</dbReference>
<dbReference type="OrthoDB" id="9803101at2"/>
<dbReference type="PANTHER" id="PTHR47328">
    <property type="match status" value="1"/>
</dbReference>
<dbReference type="InterPro" id="IPR035959">
    <property type="entry name" value="RutC-like_sf"/>
</dbReference>
<dbReference type="Gene3D" id="3.30.1330.40">
    <property type="entry name" value="RutC-like"/>
    <property type="match status" value="1"/>
</dbReference>
<keyword evidence="3" id="KW-1185">Reference proteome</keyword>
<comment type="similarity">
    <text evidence="1">Belongs to the RutC family.</text>
</comment>
<evidence type="ECO:0000256" key="1">
    <source>
        <dbReference type="ARBA" id="ARBA00010552"/>
    </source>
</evidence>
<dbReference type="Proteomes" id="UP000320653">
    <property type="component" value="Unassembled WGS sequence"/>
</dbReference>
<dbReference type="EMBL" id="VIWP01000001">
    <property type="protein sequence ID" value="TWF58495.1"/>
    <property type="molecule type" value="Genomic_DNA"/>
</dbReference>
<proteinExistence type="inferred from homology"/>
<dbReference type="PANTHER" id="PTHR47328:SF1">
    <property type="entry name" value="RUTC FAMILY PROTEIN YOAB"/>
    <property type="match status" value="1"/>
</dbReference>
<dbReference type="InterPro" id="IPR006175">
    <property type="entry name" value="YjgF/YER057c/UK114"/>
</dbReference>
<dbReference type="InterPro" id="IPR035709">
    <property type="entry name" value="YoaB-like"/>
</dbReference>
<dbReference type="PROSITE" id="PS01094">
    <property type="entry name" value="UPF0076"/>
    <property type="match status" value="1"/>
</dbReference>
<gene>
    <name evidence="2" type="ORF">FHW37_101299</name>
</gene>
<reference evidence="2 3" key="1">
    <citation type="submission" date="2019-06" db="EMBL/GenBank/DDBJ databases">
        <title>Sorghum-associated microbial communities from plants grown in Nebraska, USA.</title>
        <authorList>
            <person name="Schachtman D."/>
        </authorList>
    </citation>
    <scope>NUCLEOTIDE SEQUENCE [LARGE SCALE GENOMIC DNA]</scope>
    <source>
        <strain evidence="2 3">1225</strain>
    </source>
</reference>
<name>A0A561R7B6_9HYPH</name>
<dbReference type="RefSeq" id="WP_145631665.1">
    <property type="nucleotide sequence ID" value="NZ_VIWP01000001.1"/>
</dbReference>
<dbReference type="Pfam" id="PF01042">
    <property type="entry name" value="Ribonuc_L-PSP"/>
    <property type="match status" value="1"/>
</dbReference>
<evidence type="ECO:0000313" key="2">
    <source>
        <dbReference type="EMBL" id="TWF58495.1"/>
    </source>
</evidence>
<evidence type="ECO:0000313" key="3">
    <source>
        <dbReference type="Proteomes" id="UP000320653"/>
    </source>
</evidence>
<accession>A0A561R7B6</accession>
<dbReference type="AlphaFoldDB" id="A0A561R7B6"/>
<organism evidence="2 3">
    <name type="scientific">Neorhizobium alkalisoli</name>
    <dbReference type="NCBI Taxonomy" id="528178"/>
    <lineage>
        <taxon>Bacteria</taxon>
        <taxon>Pseudomonadati</taxon>
        <taxon>Pseudomonadota</taxon>
        <taxon>Alphaproteobacteria</taxon>
        <taxon>Hyphomicrobiales</taxon>
        <taxon>Rhizobiaceae</taxon>
        <taxon>Rhizobium/Agrobacterium group</taxon>
        <taxon>Neorhizobium</taxon>
    </lineage>
</organism>
<comment type="caution">
    <text evidence="2">The sequence shown here is derived from an EMBL/GenBank/DDBJ whole genome shotgun (WGS) entry which is preliminary data.</text>
</comment>
<dbReference type="SUPFAM" id="SSF55298">
    <property type="entry name" value="YjgF-like"/>
    <property type="match status" value="1"/>
</dbReference>